<gene>
    <name evidence="1" type="ORF">OsI_35545</name>
</gene>
<name>B8BJQ0_ORYSI</name>
<evidence type="ECO:0000313" key="1">
    <source>
        <dbReference type="EMBL" id="EEC67886.1"/>
    </source>
</evidence>
<evidence type="ECO:0000313" key="2">
    <source>
        <dbReference type="Proteomes" id="UP000007015"/>
    </source>
</evidence>
<dbReference type="Gramene" id="BGIOSGA035011-TA">
    <property type="protein sequence ID" value="BGIOSGA035011-PA"/>
    <property type="gene ID" value="BGIOSGA035011"/>
</dbReference>
<reference evidence="1 2" key="1">
    <citation type="journal article" date="2005" name="PLoS Biol.">
        <title>The genomes of Oryza sativa: a history of duplications.</title>
        <authorList>
            <person name="Yu J."/>
            <person name="Wang J."/>
            <person name="Lin W."/>
            <person name="Li S."/>
            <person name="Li H."/>
            <person name="Zhou J."/>
            <person name="Ni P."/>
            <person name="Dong W."/>
            <person name="Hu S."/>
            <person name="Zeng C."/>
            <person name="Zhang J."/>
            <person name="Zhang Y."/>
            <person name="Li R."/>
            <person name="Xu Z."/>
            <person name="Li S."/>
            <person name="Li X."/>
            <person name="Zheng H."/>
            <person name="Cong L."/>
            <person name="Lin L."/>
            <person name="Yin J."/>
            <person name="Geng J."/>
            <person name="Li G."/>
            <person name="Shi J."/>
            <person name="Liu J."/>
            <person name="Lv H."/>
            <person name="Li J."/>
            <person name="Wang J."/>
            <person name="Deng Y."/>
            <person name="Ran L."/>
            <person name="Shi X."/>
            <person name="Wang X."/>
            <person name="Wu Q."/>
            <person name="Li C."/>
            <person name="Ren X."/>
            <person name="Wang J."/>
            <person name="Wang X."/>
            <person name="Li D."/>
            <person name="Liu D."/>
            <person name="Zhang X."/>
            <person name="Ji Z."/>
            <person name="Zhao W."/>
            <person name="Sun Y."/>
            <person name="Zhang Z."/>
            <person name="Bao J."/>
            <person name="Han Y."/>
            <person name="Dong L."/>
            <person name="Ji J."/>
            <person name="Chen P."/>
            <person name="Wu S."/>
            <person name="Liu J."/>
            <person name="Xiao Y."/>
            <person name="Bu D."/>
            <person name="Tan J."/>
            <person name="Yang L."/>
            <person name="Ye C."/>
            <person name="Zhang J."/>
            <person name="Xu J."/>
            <person name="Zhou Y."/>
            <person name="Yu Y."/>
            <person name="Zhang B."/>
            <person name="Zhuang S."/>
            <person name="Wei H."/>
            <person name="Liu B."/>
            <person name="Lei M."/>
            <person name="Yu H."/>
            <person name="Li Y."/>
            <person name="Xu H."/>
            <person name="Wei S."/>
            <person name="He X."/>
            <person name="Fang L."/>
            <person name="Zhang Z."/>
            <person name="Zhang Y."/>
            <person name="Huang X."/>
            <person name="Su Z."/>
            <person name="Tong W."/>
            <person name="Li J."/>
            <person name="Tong Z."/>
            <person name="Li S."/>
            <person name="Ye J."/>
            <person name="Wang L."/>
            <person name="Fang L."/>
            <person name="Lei T."/>
            <person name="Chen C."/>
            <person name="Chen H."/>
            <person name="Xu Z."/>
            <person name="Li H."/>
            <person name="Huang H."/>
            <person name="Zhang F."/>
            <person name="Xu H."/>
            <person name="Li N."/>
            <person name="Zhao C."/>
            <person name="Li S."/>
            <person name="Dong L."/>
            <person name="Huang Y."/>
            <person name="Li L."/>
            <person name="Xi Y."/>
            <person name="Qi Q."/>
            <person name="Li W."/>
            <person name="Zhang B."/>
            <person name="Hu W."/>
            <person name="Zhang Y."/>
            <person name="Tian X."/>
            <person name="Jiao Y."/>
            <person name="Liang X."/>
            <person name="Jin J."/>
            <person name="Gao L."/>
            <person name="Zheng W."/>
            <person name="Hao B."/>
            <person name="Liu S."/>
            <person name="Wang W."/>
            <person name="Yuan L."/>
            <person name="Cao M."/>
            <person name="McDermott J."/>
            <person name="Samudrala R."/>
            <person name="Wang J."/>
            <person name="Wong G.K."/>
            <person name="Yang H."/>
        </authorList>
    </citation>
    <scope>NUCLEOTIDE SEQUENCE [LARGE SCALE GENOMIC DNA]</scope>
    <source>
        <strain evidence="2">cv. 93-11</strain>
    </source>
</reference>
<keyword evidence="2" id="KW-1185">Reference proteome</keyword>
<dbReference type="Proteomes" id="UP000007015">
    <property type="component" value="Chromosome 11"/>
</dbReference>
<organism evidence="1 2">
    <name type="scientific">Oryza sativa subsp. indica</name>
    <name type="common">Rice</name>
    <dbReference type="NCBI Taxonomy" id="39946"/>
    <lineage>
        <taxon>Eukaryota</taxon>
        <taxon>Viridiplantae</taxon>
        <taxon>Streptophyta</taxon>
        <taxon>Embryophyta</taxon>
        <taxon>Tracheophyta</taxon>
        <taxon>Spermatophyta</taxon>
        <taxon>Magnoliopsida</taxon>
        <taxon>Liliopsida</taxon>
        <taxon>Poales</taxon>
        <taxon>Poaceae</taxon>
        <taxon>BOP clade</taxon>
        <taxon>Oryzoideae</taxon>
        <taxon>Oryzeae</taxon>
        <taxon>Oryzinae</taxon>
        <taxon>Oryza</taxon>
        <taxon>Oryza sativa</taxon>
    </lineage>
</organism>
<sequence>MEDIARRVRVRWVEDGAAENGELGGGRRRVRYSMQRMSVCKGKEPRAAASPRVAAAASHAITRNLVFVSVQFAEANPWIL</sequence>
<dbReference type="HOGENOM" id="CLU_2594054_0_0_1"/>
<protein>
    <submittedName>
        <fullName evidence="1">Uncharacterized protein</fullName>
    </submittedName>
</protein>
<proteinExistence type="predicted"/>
<dbReference type="AlphaFoldDB" id="B8BJQ0"/>
<dbReference type="EMBL" id="CM000136">
    <property type="protein sequence ID" value="EEC67886.1"/>
    <property type="molecule type" value="Genomic_DNA"/>
</dbReference>
<accession>B8BJQ0</accession>